<protein>
    <submittedName>
        <fullName evidence="2">Uncharacterized protein</fullName>
    </submittedName>
</protein>
<name>A0A7S3VQT7_DUNTE</name>
<feature type="compositionally biased region" description="Basic and acidic residues" evidence="1">
    <location>
        <begin position="27"/>
        <end position="40"/>
    </location>
</feature>
<feature type="compositionally biased region" description="Low complexity" evidence="1">
    <location>
        <begin position="52"/>
        <end position="62"/>
    </location>
</feature>
<dbReference type="EMBL" id="HBIP01026589">
    <property type="protein sequence ID" value="CAE0500984.1"/>
    <property type="molecule type" value="Transcribed_RNA"/>
</dbReference>
<evidence type="ECO:0000256" key="1">
    <source>
        <dbReference type="SAM" id="MobiDB-lite"/>
    </source>
</evidence>
<organism evidence="2">
    <name type="scientific">Dunaliella tertiolecta</name>
    <name type="common">Green alga</name>
    <dbReference type="NCBI Taxonomy" id="3047"/>
    <lineage>
        <taxon>Eukaryota</taxon>
        <taxon>Viridiplantae</taxon>
        <taxon>Chlorophyta</taxon>
        <taxon>core chlorophytes</taxon>
        <taxon>Chlorophyceae</taxon>
        <taxon>CS clade</taxon>
        <taxon>Chlamydomonadales</taxon>
        <taxon>Dunaliellaceae</taxon>
        <taxon>Dunaliella</taxon>
    </lineage>
</organism>
<accession>A0A7S3VQT7</accession>
<feature type="region of interest" description="Disordered" evidence="1">
    <location>
        <begin position="1"/>
        <end position="62"/>
    </location>
</feature>
<dbReference type="InterPro" id="IPR046341">
    <property type="entry name" value="SET_dom_sf"/>
</dbReference>
<dbReference type="AlphaFoldDB" id="A0A7S3VQT7"/>
<gene>
    <name evidence="2" type="ORF">DTER00134_LOCUS16057</name>
</gene>
<reference evidence="2" key="1">
    <citation type="submission" date="2021-01" db="EMBL/GenBank/DDBJ databases">
        <authorList>
            <person name="Corre E."/>
            <person name="Pelletier E."/>
            <person name="Niang G."/>
            <person name="Scheremetjew M."/>
            <person name="Finn R."/>
            <person name="Kale V."/>
            <person name="Holt S."/>
            <person name="Cochrane G."/>
            <person name="Meng A."/>
            <person name="Brown T."/>
            <person name="Cohen L."/>
        </authorList>
    </citation>
    <scope>NUCLEOTIDE SEQUENCE</scope>
    <source>
        <strain evidence="2">CCMP1320</strain>
    </source>
</reference>
<dbReference type="SUPFAM" id="SSF82199">
    <property type="entry name" value="SET domain"/>
    <property type="match status" value="1"/>
</dbReference>
<proteinExistence type="predicted"/>
<evidence type="ECO:0000313" key="2">
    <source>
        <dbReference type="EMBL" id="CAE0500984.1"/>
    </source>
</evidence>
<dbReference type="Gene3D" id="2.170.270.10">
    <property type="entry name" value="SET domain"/>
    <property type="match status" value="1"/>
</dbReference>
<sequence>MDVRAPGGEGNAGCMDGSDLEEMDIDQDPREQGKKMEQADHGCGLPTDTLKRSSSAAGAREGSSLEIAGAQGKSHLCNAVGTGKEPRGVGGANAITELPLPAHALPPMPTRPPCRSLHTPFSQHHQIYYQQHQQQQQGSSCTKQLSKLHAAWQKACSLDGPLAPLPTYSPHLSHAVVPFPAQQQQQQIHAHSTTVPLLHAHSTKSSTHESTPAVPLLVVDMGERGNVGRWIGRPAPGQPPNLVAQVVYAQRCRSVVLHYVALFAARDIPAMEPLTYCHELVHHAPCSRLQAACSSQAPNDMNNKFAHAPTLH</sequence>